<dbReference type="EMBL" id="JAFBFC010000006">
    <property type="protein sequence ID" value="MBM7704376.1"/>
    <property type="molecule type" value="Genomic_DNA"/>
</dbReference>
<dbReference type="PANTHER" id="PTHR39179">
    <property type="entry name" value="SPORE COAT PROTEIN I"/>
    <property type="match status" value="1"/>
</dbReference>
<sequence length="357" mass="41293">MEEQKKEVLLNEQRESTLSLEEQAKLISIAEAMMVNWDLSVDRIEVIQGAQMGIVWKVFTSNGDAFCLKRIYRPEKKALFSIYAQNYLAKKGTKVPGIIPNKFGELYSKHDPFLFVVYEWIEGRPFELTANEDLEFIMKGLANFHLDSIGYQPPPGIPIFTKLGRWPNHYIKRCQQMETWKQIAQQMPDDSFSQLYLAEVDPFIAEGKETLQLLLNSGYHEWVNSIKHTPNLCHQDYGTGNSLLGPNGDIWVIDLDTVSFELPIRDIRKMIIPLLDTTGTWDDQTFNIMIDAYESVSPLTAEQKKIMFIDMLFPHQLYAVIRERFVRKTPLLGEKLSAAFEYEQIKSKALRNLINQM</sequence>
<accession>A0ABS2QY23</accession>
<dbReference type="Gene3D" id="3.90.1200.10">
    <property type="match status" value="1"/>
</dbReference>
<reference evidence="2 3" key="1">
    <citation type="submission" date="2021-01" db="EMBL/GenBank/DDBJ databases">
        <title>Genomic Encyclopedia of Type Strains, Phase IV (KMG-IV): sequencing the most valuable type-strain genomes for metagenomic binning, comparative biology and taxonomic classification.</title>
        <authorList>
            <person name="Goeker M."/>
        </authorList>
    </citation>
    <scope>NUCLEOTIDE SEQUENCE [LARGE SCALE GENOMIC DNA]</scope>
    <source>
        <strain evidence="2 3">DSM 104297</strain>
    </source>
</reference>
<dbReference type="RefSeq" id="WP_205188372.1">
    <property type="nucleotide sequence ID" value="NZ_JAFBFC010000006.1"/>
</dbReference>
<evidence type="ECO:0000313" key="3">
    <source>
        <dbReference type="Proteomes" id="UP000809829"/>
    </source>
</evidence>
<gene>
    <name evidence="2" type="ORF">JOC83_003231</name>
</gene>
<keyword evidence="3" id="KW-1185">Reference proteome</keyword>
<dbReference type="Pfam" id="PF01636">
    <property type="entry name" value="APH"/>
    <property type="match status" value="1"/>
</dbReference>
<dbReference type="SUPFAM" id="SSF56112">
    <property type="entry name" value="Protein kinase-like (PK-like)"/>
    <property type="match status" value="1"/>
</dbReference>
<dbReference type="Gene3D" id="3.30.200.20">
    <property type="entry name" value="Phosphorylase Kinase, domain 1"/>
    <property type="match status" value="1"/>
</dbReference>
<dbReference type="InterPro" id="IPR011009">
    <property type="entry name" value="Kinase-like_dom_sf"/>
</dbReference>
<dbReference type="Proteomes" id="UP000809829">
    <property type="component" value="Unassembled WGS sequence"/>
</dbReference>
<protein>
    <submittedName>
        <fullName evidence="2">Spore coat protein I</fullName>
    </submittedName>
</protein>
<name>A0ABS2QY23_9BACI</name>
<dbReference type="PANTHER" id="PTHR39179:SF1">
    <property type="entry name" value="SPORE COAT PROTEIN I"/>
    <property type="match status" value="1"/>
</dbReference>
<keyword evidence="2" id="KW-0167">Capsid protein</keyword>
<evidence type="ECO:0000259" key="1">
    <source>
        <dbReference type="Pfam" id="PF01636"/>
    </source>
</evidence>
<feature type="domain" description="Aminoglycoside phosphotransferase" evidence="1">
    <location>
        <begin position="65"/>
        <end position="286"/>
    </location>
</feature>
<dbReference type="NCBIfam" id="TIGR02906">
    <property type="entry name" value="spore_CotS"/>
    <property type="match status" value="1"/>
</dbReference>
<comment type="caution">
    <text evidence="2">The sequence shown here is derived from an EMBL/GenBank/DDBJ whole genome shotgun (WGS) entry which is preliminary data.</text>
</comment>
<dbReference type="InterPro" id="IPR002575">
    <property type="entry name" value="Aminoglycoside_PTrfase"/>
</dbReference>
<organism evidence="2 3">
    <name type="scientific">Priestia iocasae</name>
    <dbReference type="NCBI Taxonomy" id="2291674"/>
    <lineage>
        <taxon>Bacteria</taxon>
        <taxon>Bacillati</taxon>
        <taxon>Bacillota</taxon>
        <taxon>Bacilli</taxon>
        <taxon>Bacillales</taxon>
        <taxon>Bacillaceae</taxon>
        <taxon>Priestia</taxon>
    </lineage>
</organism>
<evidence type="ECO:0000313" key="2">
    <source>
        <dbReference type="EMBL" id="MBM7704376.1"/>
    </source>
</evidence>
<proteinExistence type="predicted"/>
<dbReference type="InterPro" id="IPR047175">
    <property type="entry name" value="CotS-like"/>
</dbReference>
<keyword evidence="2" id="KW-0946">Virion</keyword>
<dbReference type="InterPro" id="IPR014255">
    <property type="entry name" value="Spore_coat_CotS"/>
</dbReference>